<dbReference type="PANTHER" id="PTHR13871">
    <property type="entry name" value="THIOREDOXIN"/>
    <property type="match status" value="1"/>
</dbReference>
<evidence type="ECO:0000256" key="4">
    <source>
        <dbReference type="ARBA" id="ARBA00023027"/>
    </source>
</evidence>
<comment type="catalytic activity">
    <reaction evidence="5">
        <text>[protein]-dithiol + NAD(+) = [protein]-disulfide + NADH + H(+)</text>
        <dbReference type="Rhea" id="RHEA:18749"/>
        <dbReference type="Rhea" id="RHEA-COMP:10593"/>
        <dbReference type="Rhea" id="RHEA-COMP:10594"/>
        <dbReference type="ChEBI" id="CHEBI:15378"/>
        <dbReference type="ChEBI" id="CHEBI:29950"/>
        <dbReference type="ChEBI" id="CHEBI:50058"/>
        <dbReference type="ChEBI" id="CHEBI:57540"/>
        <dbReference type="ChEBI" id="CHEBI:57945"/>
        <dbReference type="EC" id="1.8.1.8"/>
    </reaction>
</comment>
<dbReference type="InterPro" id="IPR052259">
    <property type="entry name" value="Nucleoredoxin-like"/>
</dbReference>
<gene>
    <name evidence="9" type="ORF">APAL1065_LOCUS4399</name>
</gene>
<dbReference type="GO" id="GO:0047134">
    <property type="term" value="F:protein-disulfide reductase [NAD(P)H] activity"/>
    <property type="evidence" value="ECO:0007669"/>
    <property type="project" value="UniProtKB-EC"/>
</dbReference>
<reference evidence="9" key="1">
    <citation type="submission" date="2021-01" db="EMBL/GenBank/DDBJ databases">
        <authorList>
            <person name="Corre E."/>
            <person name="Pelletier E."/>
            <person name="Niang G."/>
            <person name="Scheremetjew M."/>
            <person name="Finn R."/>
            <person name="Kale V."/>
            <person name="Holt S."/>
            <person name="Cochrane G."/>
            <person name="Meng A."/>
            <person name="Brown T."/>
            <person name="Cohen L."/>
        </authorList>
    </citation>
    <scope>NUCLEOTIDE SEQUENCE</scope>
    <source>
        <strain evidence="9">CCMP125</strain>
    </source>
</reference>
<accession>A0A7S2VC85</accession>
<feature type="domain" description="Thioredoxin-like fold" evidence="8">
    <location>
        <begin position="6"/>
        <end position="65"/>
    </location>
</feature>
<evidence type="ECO:0000313" key="9">
    <source>
        <dbReference type="EMBL" id="CAD9948891.1"/>
    </source>
</evidence>
<proteinExistence type="predicted"/>
<keyword evidence="4" id="KW-0520">NAD</keyword>
<feature type="compositionally biased region" description="Low complexity" evidence="7">
    <location>
        <begin position="113"/>
        <end position="136"/>
    </location>
</feature>
<evidence type="ECO:0000256" key="6">
    <source>
        <dbReference type="ARBA" id="ARBA00047804"/>
    </source>
</evidence>
<dbReference type="Pfam" id="PF13905">
    <property type="entry name" value="Thioredoxin_8"/>
    <property type="match status" value="1"/>
</dbReference>
<sequence length="162" mass="17218">MTSKDCNLELVYISADRTMFEFKDIYNRFPFLAMPTGTVDLKNQLTKDFKVVDMPVLVILNAQTGNLISLNGVEEVSNIPSRDRQFAQDLVNEWKTRKSVPVKPPGAKGGGAAPAASNGAKPAAASSVKASGGKAPEASTSATSGAGVGKKEKKGLLFWKKS</sequence>
<evidence type="ECO:0000256" key="3">
    <source>
        <dbReference type="ARBA" id="ARBA00023002"/>
    </source>
</evidence>
<feature type="region of interest" description="Disordered" evidence="7">
    <location>
        <begin position="97"/>
        <end position="162"/>
    </location>
</feature>
<organism evidence="9">
    <name type="scientific">Entomoneis paludosa</name>
    <dbReference type="NCBI Taxonomy" id="265537"/>
    <lineage>
        <taxon>Eukaryota</taxon>
        <taxon>Sar</taxon>
        <taxon>Stramenopiles</taxon>
        <taxon>Ochrophyta</taxon>
        <taxon>Bacillariophyta</taxon>
        <taxon>Bacillariophyceae</taxon>
        <taxon>Bacillariophycidae</taxon>
        <taxon>Entomoneidaceae</taxon>
        <taxon>Entomoneis</taxon>
    </lineage>
</organism>
<dbReference type="PANTHER" id="PTHR13871:SF96">
    <property type="entry name" value="THIOREDOXIN DOMAIN-CONTAINING PROTEIN"/>
    <property type="match status" value="1"/>
</dbReference>
<evidence type="ECO:0000256" key="5">
    <source>
        <dbReference type="ARBA" id="ARBA00047388"/>
    </source>
</evidence>
<evidence type="ECO:0000256" key="7">
    <source>
        <dbReference type="SAM" id="MobiDB-lite"/>
    </source>
</evidence>
<comment type="catalytic activity">
    <reaction evidence="6">
        <text>[protein]-dithiol + NADP(+) = [protein]-disulfide + NADPH + H(+)</text>
        <dbReference type="Rhea" id="RHEA:18753"/>
        <dbReference type="Rhea" id="RHEA-COMP:10593"/>
        <dbReference type="Rhea" id="RHEA-COMP:10594"/>
        <dbReference type="ChEBI" id="CHEBI:15378"/>
        <dbReference type="ChEBI" id="CHEBI:29950"/>
        <dbReference type="ChEBI" id="CHEBI:50058"/>
        <dbReference type="ChEBI" id="CHEBI:57783"/>
        <dbReference type="ChEBI" id="CHEBI:58349"/>
        <dbReference type="EC" id="1.8.1.8"/>
    </reaction>
</comment>
<dbReference type="AlphaFoldDB" id="A0A7S2VC85"/>
<keyword evidence="3" id="KW-0560">Oxidoreductase</keyword>
<protein>
    <recommendedName>
        <fullName evidence="1">protein-disulfide reductase</fullName>
        <ecNumber evidence="1">1.8.1.8</ecNumber>
    </recommendedName>
</protein>
<dbReference type="Gene3D" id="3.40.30.10">
    <property type="entry name" value="Glutaredoxin"/>
    <property type="match status" value="1"/>
</dbReference>
<dbReference type="EMBL" id="HBHT01006595">
    <property type="protein sequence ID" value="CAD9948891.1"/>
    <property type="molecule type" value="Transcribed_RNA"/>
</dbReference>
<evidence type="ECO:0000259" key="8">
    <source>
        <dbReference type="Pfam" id="PF13905"/>
    </source>
</evidence>
<name>A0A7S2VC85_9STRA</name>
<evidence type="ECO:0000256" key="1">
    <source>
        <dbReference type="ARBA" id="ARBA00012612"/>
    </source>
</evidence>
<keyword evidence="2" id="KW-0677">Repeat</keyword>
<dbReference type="EC" id="1.8.1.8" evidence="1"/>
<dbReference type="InterPro" id="IPR012336">
    <property type="entry name" value="Thioredoxin-like_fold"/>
</dbReference>
<evidence type="ECO:0000256" key="2">
    <source>
        <dbReference type="ARBA" id="ARBA00022737"/>
    </source>
</evidence>